<dbReference type="PIRSF" id="PIRSF000303">
    <property type="entry name" value="Glutathion_perox"/>
    <property type="match status" value="1"/>
</dbReference>
<dbReference type="InterPro" id="IPR036249">
    <property type="entry name" value="Thioredoxin-like_sf"/>
</dbReference>
<evidence type="ECO:0000256" key="1">
    <source>
        <dbReference type="ARBA" id="ARBA00006926"/>
    </source>
</evidence>
<dbReference type="AlphaFoldDB" id="A0A067Z498"/>
<proteinExistence type="inferred from homology"/>
<dbReference type="Gene3D" id="3.40.30.10">
    <property type="entry name" value="Glutaredoxin"/>
    <property type="match status" value="1"/>
</dbReference>
<dbReference type="InterPro" id="IPR000889">
    <property type="entry name" value="Glutathione_peroxidase"/>
</dbReference>
<evidence type="ECO:0000256" key="2">
    <source>
        <dbReference type="ARBA" id="ARBA00022559"/>
    </source>
</evidence>
<dbReference type="GO" id="GO:0034599">
    <property type="term" value="P:cellular response to oxidative stress"/>
    <property type="evidence" value="ECO:0007669"/>
    <property type="project" value="TreeGrafter"/>
</dbReference>
<dbReference type="PANTHER" id="PTHR11592">
    <property type="entry name" value="GLUTATHIONE PEROXIDASE"/>
    <property type="match status" value="1"/>
</dbReference>
<dbReference type="PROSITE" id="PS00460">
    <property type="entry name" value="GLUTATHIONE_PEROXID_1"/>
    <property type="match status" value="1"/>
</dbReference>
<dbReference type="GeneID" id="56906214"/>
<feature type="active site" evidence="4">
    <location>
        <position position="36"/>
    </location>
</feature>
<dbReference type="PRINTS" id="PR01011">
    <property type="entry name" value="GLUTPROXDASE"/>
</dbReference>
<dbReference type="RefSeq" id="WP_041112123.1">
    <property type="nucleotide sequence ID" value="NZ_CP004373.1"/>
</dbReference>
<name>A0A067Z498_GLUOY</name>
<evidence type="ECO:0000313" key="6">
    <source>
        <dbReference type="EMBL" id="AHK71866.1"/>
    </source>
</evidence>
<evidence type="ECO:0000256" key="3">
    <source>
        <dbReference type="ARBA" id="ARBA00023002"/>
    </source>
</evidence>
<dbReference type="GO" id="GO:0004601">
    <property type="term" value="F:peroxidase activity"/>
    <property type="evidence" value="ECO:0007669"/>
    <property type="project" value="UniProtKB-KW"/>
</dbReference>
<sequence>MTCAYDFSLPGLSGDTIDLSAYRGRPLLIVNTASKCGFTPQYEDLQHLWSRYGRDYPEGLMIIGVPSNDFGQQEPGSSEDIKNFCHRNYGVSFPMTARQHVRGPETTPLFRWLDKQGGFLARPRWNFYKYLTDRDGKLVNWFTPLAKPASNRVEEAIRKVLLDH</sequence>
<dbReference type="SUPFAM" id="SSF52833">
    <property type="entry name" value="Thioredoxin-like"/>
    <property type="match status" value="1"/>
</dbReference>
<evidence type="ECO:0000313" key="7">
    <source>
        <dbReference type="Proteomes" id="UP000031656"/>
    </source>
</evidence>
<keyword evidence="2 5" id="KW-0575">Peroxidase</keyword>
<dbReference type="EMBL" id="CP004373">
    <property type="protein sequence ID" value="AHK71866.1"/>
    <property type="molecule type" value="Genomic_DNA"/>
</dbReference>
<dbReference type="PROSITE" id="PS51355">
    <property type="entry name" value="GLUTATHIONE_PEROXID_3"/>
    <property type="match status" value="1"/>
</dbReference>
<dbReference type="PANTHER" id="PTHR11592:SF78">
    <property type="entry name" value="GLUTATHIONE PEROXIDASE"/>
    <property type="match status" value="1"/>
</dbReference>
<organism evidence="6 7">
    <name type="scientific">Gluconobacter oxydans DSM 3504</name>
    <dbReference type="NCBI Taxonomy" id="1288313"/>
    <lineage>
        <taxon>Bacteria</taxon>
        <taxon>Pseudomonadati</taxon>
        <taxon>Pseudomonadota</taxon>
        <taxon>Alphaproteobacteria</taxon>
        <taxon>Acetobacterales</taxon>
        <taxon>Acetobacteraceae</taxon>
        <taxon>Gluconobacter</taxon>
    </lineage>
</organism>
<evidence type="ECO:0000256" key="5">
    <source>
        <dbReference type="RuleBase" id="RU000499"/>
    </source>
</evidence>
<comment type="similarity">
    <text evidence="1 5">Belongs to the glutathione peroxidase family.</text>
</comment>
<protein>
    <recommendedName>
        <fullName evidence="5">Glutathione peroxidase</fullName>
    </recommendedName>
</protein>
<evidence type="ECO:0000256" key="4">
    <source>
        <dbReference type="PIRSR" id="PIRSR000303-1"/>
    </source>
</evidence>
<dbReference type="Proteomes" id="UP000031656">
    <property type="component" value="Chromosome"/>
</dbReference>
<dbReference type="HOGENOM" id="CLU_029507_1_2_5"/>
<keyword evidence="3 5" id="KW-0560">Oxidoreductase</keyword>
<accession>A0A067Z498</accession>
<dbReference type="Pfam" id="PF00255">
    <property type="entry name" value="GSHPx"/>
    <property type="match status" value="1"/>
</dbReference>
<reference evidence="6 7" key="1">
    <citation type="journal article" date="2015" name="Appl. Microbiol. Biotechnol.">
        <title>The consequence of an additional NADH dehydrogenase paralog on the growth of Gluconobacter oxydans DSM3504.</title>
        <authorList>
            <person name="Kostner D."/>
            <person name="Luchterhand B."/>
            <person name="Junker A."/>
            <person name="Volland S."/>
            <person name="Daniel R."/>
            <person name="Buchs J."/>
            <person name="Liebl W."/>
            <person name="Ehrenreich A."/>
        </authorList>
    </citation>
    <scope>NUCLEOTIDE SEQUENCE [LARGE SCALE GENOMIC DNA]</scope>
    <source>
        <strain evidence="6">DSM 3504</strain>
    </source>
</reference>
<dbReference type="InterPro" id="IPR029759">
    <property type="entry name" value="GPX_AS"/>
</dbReference>
<gene>
    <name evidence="6" type="ORF">GLS_c19930</name>
</gene>
<dbReference type="KEGG" id="goy:GLS_c19930"/>
<dbReference type="CDD" id="cd00340">
    <property type="entry name" value="GSH_Peroxidase"/>
    <property type="match status" value="1"/>
</dbReference>